<dbReference type="InterPro" id="IPR038071">
    <property type="entry name" value="UROD/MetE-like_sf"/>
</dbReference>
<dbReference type="Proteomes" id="UP000236151">
    <property type="component" value="Unassembled WGS sequence"/>
</dbReference>
<name>A0A2K2FS27_9CLOT</name>
<dbReference type="KEGG" id="cthd:CDO33_16795"/>
<sequence length="357" mass="41213">MSFSLKPDYEQSFKRYEAFWEREVIDRPPVCILLPVEKPMEVPKKEYPSQQERWLDIDIRAEADAIRVRNYEYYADALPIVWPNMGPGIFSAWCGCGYHFGEDTAWSEPCIRDWSTDAPKVSFSEEHPLFKATVEYTKRLLELGKGNFIVGLTDFHPGGDHLAALRGAENLAVDLIEHPEEVKTQLKNTQDDFFHVYDFFYNMLKSAGMPITSWTPLIHDKRFYIPSNDFSCMISTEMFEEFFIPGIIEECRFYDRSIYHLDGPGAIRHLDSILSIKELDAVQWVPTAGQEGFAQWAHIYTKIQAAGKSVQLHTISVKELPLVFETLKPEGIWFSSITGINDRYTADEVLKRISAWK</sequence>
<evidence type="ECO:0008006" key="3">
    <source>
        <dbReference type="Google" id="ProtNLM"/>
    </source>
</evidence>
<reference evidence="1 2" key="1">
    <citation type="submission" date="2017-06" db="EMBL/GenBank/DDBJ databases">
        <title>Investigating the central metabolism of Clostridium thermosuccinogenes.</title>
        <authorList>
            <person name="Koendjbiharie J.G."/>
            <person name="van Kranenburg R."/>
        </authorList>
    </citation>
    <scope>NUCLEOTIDE SEQUENCE [LARGE SCALE GENOMIC DNA]</scope>
    <source>
        <strain evidence="1 2">DSM 5806</strain>
    </source>
</reference>
<comment type="caution">
    <text evidence="1">The sequence shown here is derived from an EMBL/GenBank/DDBJ whole genome shotgun (WGS) entry which is preliminary data.</text>
</comment>
<dbReference type="AlphaFoldDB" id="A0A2K2FS27"/>
<dbReference type="RefSeq" id="WP_103079808.1">
    <property type="nucleotide sequence ID" value="NZ_CP021850.1"/>
</dbReference>
<proteinExistence type="predicted"/>
<protein>
    <recommendedName>
        <fullName evidence="3">Trimethylamine corrinoid protein 2</fullName>
    </recommendedName>
</protein>
<evidence type="ECO:0000313" key="2">
    <source>
        <dbReference type="Proteomes" id="UP000236151"/>
    </source>
</evidence>
<keyword evidence="2" id="KW-1185">Reference proteome</keyword>
<dbReference type="OrthoDB" id="1551307at2"/>
<dbReference type="Gene3D" id="3.20.20.210">
    <property type="match status" value="1"/>
</dbReference>
<gene>
    <name evidence="1" type="ORF">CDQ84_00805</name>
</gene>
<accession>A0A2K2FS27</accession>
<dbReference type="EMBL" id="NIOJ01000001">
    <property type="protein sequence ID" value="PNU01579.1"/>
    <property type="molecule type" value="Genomic_DNA"/>
</dbReference>
<organism evidence="1 2">
    <name type="scientific">Clostridium thermosuccinogenes</name>
    <dbReference type="NCBI Taxonomy" id="84032"/>
    <lineage>
        <taxon>Bacteria</taxon>
        <taxon>Bacillati</taxon>
        <taxon>Bacillota</taxon>
        <taxon>Clostridia</taxon>
        <taxon>Eubacteriales</taxon>
        <taxon>Clostridiaceae</taxon>
        <taxon>Clostridium</taxon>
    </lineage>
</organism>
<evidence type="ECO:0000313" key="1">
    <source>
        <dbReference type="EMBL" id="PNU01579.1"/>
    </source>
</evidence>